<dbReference type="EMBL" id="MHLL01000012">
    <property type="protein sequence ID" value="OGZ10181.1"/>
    <property type="molecule type" value="Genomic_DNA"/>
</dbReference>
<gene>
    <name evidence="2" type="ORF">A3D65_03310</name>
</gene>
<comment type="caution">
    <text evidence="2">The sequence shown here is derived from an EMBL/GenBank/DDBJ whole genome shotgun (WGS) entry which is preliminary data.</text>
</comment>
<organism evidence="2 3">
    <name type="scientific">Candidatus Lloydbacteria bacterium RIFCSPHIGHO2_02_FULL_50_13</name>
    <dbReference type="NCBI Taxonomy" id="1798661"/>
    <lineage>
        <taxon>Bacteria</taxon>
        <taxon>Candidatus Lloydiibacteriota</taxon>
    </lineage>
</organism>
<name>A0A1G2DBA5_9BACT</name>
<evidence type="ECO:0000313" key="3">
    <source>
        <dbReference type="Proteomes" id="UP000177996"/>
    </source>
</evidence>
<feature type="region of interest" description="Disordered" evidence="1">
    <location>
        <begin position="1"/>
        <end position="26"/>
    </location>
</feature>
<evidence type="ECO:0000256" key="1">
    <source>
        <dbReference type="SAM" id="MobiDB-lite"/>
    </source>
</evidence>
<accession>A0A1G2DBA5</accession>
<proteinExistence type="predicted"/>
<sequence>MTQPVPHERSLAEETASDQEKPSRIEATVRDVEEKIEKFSKGPVRTLFREKEVTAQYLPSLTELEELPPKDREALLRFIGRTSAALKSGSTAGSKEWLVAFAQECDDVFTRTATKSGTVLLLEKFETFIALHIAAERNSNSYGNPWRYQEEWNNMLIDALETKKDGGAVEALVNPFRFVEEERYYVPAWDKKGNFSLQEKRIGAVIVDGKDSLIDCEGKTLSLFEFNVGFVQEKMLLRDGRNYFGGLPGLPKELADLRHGDNMELHYQLPFGGESLFLSQFLGSNEKTLEEKYGAAFRPYAKELLMLHIRRKDAGHNGEEAEVPYRDIASIRVLP</sequence>
<protein>
    <submittedName>
        <fullName evidence="2">Uncharacterized protein</fullName>
    </submittedName>
</protein>
<reference evidence="2 3" key="1">
    <citation type="journal article" date="2016" name="Nat. Commun.">
        <title>Thousands of microbial genomes shed light on interconnected biogeochemical processes in an aquifer system.</title>
        <authorList>
            <person name="Anantharaman K."/>
            <person name="Brown C.T."/>
            <person name="Hug L.A."/>
            <person name="Sharon I."/>
            <person name="Castelle C.J."/>
            <person name="Probst A.J."/>
            <person name="Thomas B.C."/>
            <person name="Singh A."/>
            <person name="Wilkins M.J."/>
            <person name="Karaoz U."/>
            <person name="Brodie E.L."/>
            <person name="Williams K.H."/>
            <person name="Hubbard S.S."/>
            <person name="Banfield J.F."/>
        </authorList>
    </citation>
    <scope>NUCLEOTIDE SEQUENCE [LARGE SCALE GENOMIC DNA]</scope>
</reference>
<evidence type="ECO:0000313" key="2">
    <source>
        <dbReference type="EMBL" id="OGZ10181.1"/>
    </source>
</evidence>
<dbReference type="AlphaFoldDB" id="A0A1G2DBA5"/>
<dbReference type="Proteomes" id="UP000177996">
    <property type="component" value="Unassembled WGS sequence"/>
</dbReference>